<dbReference type="PANTHER" id="PTHR43819:SF1">
    <property type="entry name" value="ARCHAEAL-TYPE GLUTAMATE SYNTHASE [NADPH]"/>
    <property type="match status" value="1"/>
</dbReference>
<evidence type="ECO:0000259" key="4">
    <source>
        <dbReference type="Pfam" id="PF01645"/>
    </source>
</evidence>
<organism evidence="5 6">
    <name type="scientific">Salegentibacter mishustinae</name>
    <dbReference type="NCBI Taxonomy" id="270918"/>
    <lineage>
        <taxon>Bacteria</taxon>
        <taxon>Pseudomonadati</taxon>
        <taxon>Bacteroidota</taxon>
        <taxon>Flavobacteriia</taxon>
        <taxon>Flavobacteriales</taxon>
        <taxon>Flavobacteriaceae</taxon>
        <taxon>Salegentibacter</taxon>
    </lineage>
</organism>
<feature type="domain" description="Glutamate synthase" evidence="4">
    <location>
        <begin position="153"/>
        <end position="470"/>
    </location>
</feature>
<evidence type="ECO:0000313" key="6">
    <source>
        <dbReference type="Proteomes" id="UP000051643"/>
    </source>
</evidence>
<sequence>MRNSFLIGSLVSVVVLTILILWQPNLWWVAVLLLPVYILGFKDYFQKADNIQRNYPLFGRLTNLLEEQRHVLQEALFLNRTEGMPFNWIQKEIVYKRAANANKNQPFGTQLSYESVGRERFLHSTFPSKEFRDNFRINIGGPNCTKPYSSSILNLGAMSYGSISKNATLALNAGAKIANFAQNTGEGGLTPYHRKYKADLIFQFGTGYFGCRNKEGDFDAKKFKKIAEDKLVKMIEIKISQGAKPGFGAILPASKNTREISEYRDIEAHTEIHSPAHHSAFSNPNELLKFIKELRDLSSAKPIGIKLCIGLKLEFDEMIEIFSKNKENNFPDFIAVDGAEGGSGAASMDGLHWGGTPLFEALHFVDITLKKYNLRKHIKVIAAGKIISSFDIYKALAVGADACYSARGMMFALGCVQSLKCNLNTCPTGITTMDSKRVKALVVEDKKHKVANYHKNTIQGLKELLLSMGISDRNGINKTSIVRKISESDSKSYSELYK</sequence>
<keyword evidence="3" id="KW-0812">Transmembrane</keyword>
<dbReference type="CDD" id="cd02808">
    <property type="entry name" value="GltS_FMN"/>
    <property type="match status" value="1"/>
</dbReference>
<dbReference type="PANTHER" id="PTHR43819">
    <property type="entry name" value="ARCHAEAL-TYPE GLUTAMATE SYNTHASE [NADPH]"/>
    <property type="match status" value="1"/>
</dbReference>
<accession>A0A0Q9Z9V7</accession>
<evidence type="ECO:0000313" key="5">
    <source>
        <dbReference type="EMBL" id="KRG29701.1"/>
    </source>
</evidence>
<dbReference type="AlphaFoldDB" id="A0A0Q9Z9V7"/>
<keyword evidence="3" id="KW-0472">Membrane</keyword>
<feature type="transmembrane region" description="Helical" evidence="3">
    <location>
        <begin position="5"/>
        <end position="22"/>
    </location>
</feature>
<evidence type="ECO:0000256" key="3">
    <source>
        <dbReference type="SAM" id="Phobius"/>
    </source>
</evidence>
<evidence type="ECO:0000256" key="1">
    <source>
        <dbReference type="ARBA" id="ARBA00009716"/>
    </source>
</evidence>
<dbReference type="Pfam" id="PF01645">
    <property type="entry name" value="Glu_synthase"/>
    <property type="match status" value="1"/>
</dbReference>
<dbReference type="Gene3D" id="3.20.20.70">
    <property type="entry name" value="Aldolase class I"/>
    <property type="match status" value="1"/>
</dbReference>
<keyword evidence="3" id="KW-1133">Transmembrane helix</keyword>
<dbReference type="InterPro" id="IPR024188">
    <property type="entry name" value="GltB"/>
</dbReference>
<reference evidence="5" key="1">
    <citation type="submission" date="2015-10" db="EMBL/GenBank/DDBJ databases">
        <title>Draft genome sequence of Salegentibacter mishustinae KCTC 12263.</title>
        <authorList>
            <person name="Lin W."/>
            <person name="Zheng Q."/>
        </authorList>
    </citation>
    <scope>NUCLEOTIDE SEQUENCE [LARGE SCALE GENOMIC DNA]</scope>
    <source>
        <strain evidence="5">KCTC 12263</strain>
    </source>
</reference>
<proteinExistence type="inferred from homology"/>
<dbReference type="GO" id="GO:0015930">
    <property type="term" value="F:glutamate synthase activity"/>
    <property type="evidence" value="ECO:0007669"/>
    <property type="project" value="InterPro"/>
</dbReference>
<dbReference type="SUPFAM" id="SSF51395">
    <property type="entry name" value="FMN-linked oxidoreductases"/>
    <property type="match status" value="1"/>
</dbReference>
<dbReference type="STRING" id="270918.APR42_15525"/>
<dbReference type="GO" id="GO:0006537">
    <property type="term" value="P:glutamate biosynthetic process"/>
    <property type="evidence" value="ECO:0007669"/>
    <property type="project" value="InterPro"/>
</dbReference>
<dbReference type="Proteomes" id="UP000051643">
    <property type="component" value="Unassembled WGS sequence"/>
</dbReference>
<dbReference type="InterPro" id="IPR013785">
    <property type="entry name" value="Aldolase_TIM"/>
</dbReference>
<dbReference type="PIRSF" id="PIRSF006429">
    <property type="entry name" value="GOGAT_lg_2"/>
    <property type="match status" value="1"/>
</dbReference>
<comment type="similarity">
    <text evidence="1 2">Belongs to the glutamate synthase family.</text>
</comment>
<keyword evidence="6" id="KW-1185">Reference proteome</keyword>
<name>A0A0Q9Z9V7_9FLAO</name>
<evidence type="ECO:0000256" key="2">
    <source>
        <dbReference type="PIRNR" id="PIRNR006429"/>
    </source>
</evidence>
<gene>
    <name evidence="5" type="ORF">APR42_15525</name>
</gene>
<dbReference type="RefSeq" id="WP_057481173.1">
    <property type="nucleotide sequence ID" value="NZ_BMWR01000010.1"/>
</dbReference>
<dbReference type="OrthoDB" id="9758182at2"/>
<dbReference type="InterPro" id="IPR002932">
    <property type="entry name" value="Glu_synthdom"/>
</dbReference>
<comment type="caution">
    <text evidence="5">The sequence shown here is derived from an EMBL/GenBank/DDBJ whole genome shotgun (WGS) entry which is preliminary data.</text>
</comment>
<dbReference type="EMBL" id="LKTP01000005">
    <property type="protein sequence ID" value="KRG29701.1"/>
    <property type="molecule type" value="Genomic_DNA"/>
</dbReference>
<protein>
    <submittedName>
        <fullName evidence="5">Glutamate synthase</fullName>
    </submittedName>
</protein>